<reference evidence="12" key="1">
    <citation type="journal article" date="2017" name="bioRxiv">
        <title>Comparative analysis of the genomes of Stylophora pistillata and Acropora digitifera provides evidence for extensive differences between species of corals.</title>
        <authorList>
            <person name="Voolstra C.R."/>
            <person name="Li Y."/>
            <person name="Liew Y.J."/>
            <person name="Baumgarten S."/>
            <person name="Zoccola D."/>
            <person name="Flot J.-F."/>
            <person name="Tambutte S."/>
            <person name="Allemand D."/>
            <person name="Aranda M."/>
        </authorList>
    </citation>
    <scope>NUCLEOTIDE SEQUENCE [LARGE SCALE GENOMIC DNA]</scope>
</reference>
<evidence type="ECO:0000313" key="12">
    <source>
        <dbReference type="Proteomes" id="UP000225706"/>
    </source>
</evidence>
<evidence type="ECO:0000259" key="10">
    <source>
        <dbReference type="Pfam" id="PF01636"/>
    </source>
</evidence>
<keyword evidence="12" id="KW-1185">Reference proteome</keyword>
<dbReference type="GO" id="GO:0047992">
    <property type="term" value="F:hydroxylysine kinase activity"/>
    <property type="evidence" value="ECO:0007669"/>
    <property type="project" value="UniProtKB-EC"/>
</dbReference>
<keyword evidence="5 11" id="KW-0418">Kinase</keyword>
<gene>
    <name evidence="11" type="primary">HYKK</name>
    <name evidence="11" type="ORF">AWC38_SpisGene17093</name>
</gene>
<dbReference type="Proteomes" id="UP000225706">
    <property type="component" value="Unassembled WGS sequence"/>
</dbReference>
<organism evidence="11 12">
    <name type="scientific">Stylophora pistillata</name>
    <name type="common">Smooth cauliflower coral</name>
    <dbReference type="NCBI Taxonomy" id="50429"/>
    <lineage>
        <taxon>Eukaryota</taxon>
        <taxon>Metazoa</taxon>
        <taxon>Cnidaria</taxon>
        <taxon>Anthozoa</taxon>
        <taxon>Hexacorallia</taxon>
        <taxon>Scleractinia</taxon>
        <taxon>Astrocoeniina</taxon>
        <taxon>Pocilloporidae</taxon>
        <taxon>Stylophora</taxon>
    </lineage>
</organism>
<evidence type="ECO:0000256" key="3">
    <source>
        <dbReference type="ARBA" id="ARBA00022490"/>
    </source>
</evidence>
<comment type="catalytic activity">
    <reaction evidence="6">
        <text>(5R)-5-hydroxy-L-lysine + GTP = (5R)-5-phosphooxy-L-lysine + GDP + H(+)</text>
        <dbReference type="Rhea" id="RHEA:19049"/>
        <dbReference type="ChEBI" id="CHEBI:15378"/>
        <dbReference type="ChEBI" id="CHEBI:37565"/>
        <dbReference type="ChEBI" id="CHEBI:57882"/>
        <dbReference type="ChEBI" id="CHEBI:58189"/>
        <dbReference type="ChEBI" id="CHEBI:58357"/>
        <dbReference type="EC" id="2.7.1.81"/>
    </reaction>
</comment>
<comment type="similarity">
    <text evidence="2">Belongs to the aminoglycoside phosphotransferase family.</text>
</comment>
<comment type="subcellular location">
    <subcellularLocation>
        <location evidence="1">Cytoplasm</location>
    </subcellularLocation>
</comment>
<feature type="domain" description="Aminoglycoside phosphotransferase" evidence="10">
    <location>
        <begin position="59"/>
        <end position="302"/>
    </location>
</feature>
<dbReference type="PANTHER" id="PTHR21064">
    <property type="entry name" value="AMINOGLYCOSIDE PHOSPHOTRANSFERASE DOMAIN-CONTAINING PROTEIN-RELATED"/>
    <property type="match status" value="1"/>
</dbReference>
<evidence type="ECO:0000256" key="7">
    <source>
        <dbReference type="ARBA" id="ARBA00037368"/>
    </source>
</evidence>
<evidence type="ECO:0000256" key="6">
    <source>
        <dbReference type="ARBA" id="ARBA00036820"/>
    </source>
</evidence>
<dbReference type="OrthoDB" id="9973935at2759"/>
<dbReference type="Gene3D" id="3.90.1200.10">
    <property type="match status" value="1"/>
</dbReference>
<accession>A0A2B4RPR7</accession>
<evidence type="ECO:0000256" key="2">
    <source>
        <dbReference type="ARBA" id="ARBA00006219"/>
    </source>
</evidence>
<comment type="caution">
    <text evidence="11">The sequence shown here is derived from an EMBL/GenBank/DDBJ whole genome shotgun (WGS) entry which is preliminary data.</text>
</comment>
<name>A0A2B4RPR7_STYPI</name>
<evidence type="ECO:0000256" key="8">
    <source>
        <dbReference type="ARBA" id="ARBA00038873"/>
    </source>
</evidence>
<dbReference type="Pfam" id="PF01636">
    <property type="entry name" value="APH"/>
    <property type="match status" value="1"/>
</dbReference>
<dbReference type="PANTHER" id="PTHR21064:SF1">
    <property type="entry name" value="HYDROXYLYSINE KINASE"/>
    <property type="match status" value="1"/>
</dbReference>
<protein>
    <recommendedName>
        <fullName evidence="9">Hydroxylysine kinase</fullName>
        <ecNumber evidence="8">2.7.1.81</ecNumber>
    </recommendedName>
</protein>
<evidence type="ECO:0000313" key="11">
    <source>
        <dbReference type="EMBL" id="PFX18530.1"/>
    </source>
</evidence>
<dbReference type="AlphaFoldDB" id="A0A2B4RPR7"/>
<evidence type="ECO:0000256" key="4">
    <source>
        <dbReference type="ARBA" id="ARBA00022679"/>
    </source>
</evidence>
<proteinExistence type="inferred from homology"/>
<comment type="function">
    <text evidence="7">Catalyzes the GTP-dependent phosphorylation of 5-hydroxy-L-lysine.</text>
</comment>
<dbReference type="EC" id="2.7.1.81" evidence="8"/>
<keyword evidence="4" id="KW-0808">Transferase</keyword>
<dbReference type="InterPro" id="IPR002575">
    <property type="entry name" value="Aminoglycoside_PTrfase"/>
</dbReference>
<dbReference type="InterPro" id="IPR011009">
    <property type="entry name" value="Kinase-like_dom_sf"/>
</dbReference>
<keyword evidence="3" id="KW-0963">Cytoplasm</keyword>
<dbReference type="InterPro" id="IPR050249">
    <property type="entry name" value="Pseudomonas-type_ThrB"/>
</dbReference>
<dbReference type="SUPFAM" id="SSF56112">
    <property type="entry name" value="Protein kinase-like (PK-like)"/>
    <property type="match status" value="1"/>
</dbReference>
<dbReference type="STRING" id="50429.A0A2B4RPR7"/>
<sequence>MSGSAYSRPFVNLEFAEQLVKKLYNFERISEIKELESFGDQNFYVRGHRRNTVQEQVASNFRSNDLEQEEYVLKVLNSNDSRHVDFVEAESAAMYFLRERGFPCPLLYPLAGGVDTKSLIRVPASPNAKYDANKSPETAEYKWCIVRLISFLPGQTGDSLKRKMSFENLFMVGKFIGSLSKAFQDFESPVSLSKSDRWCIENLLSLKSHVSFVKGEENKKLVCNVLDRFAAHVTPKICLLRQGTVHSDLTETNLLFDTSCGELRISGLIDFGDIRWSCFLFELATAVASFTKEDDVLASSGYFIDGYQAVFPLTDLEFELLYDVVCARLCQVFLITSEKEREFPNNEYAKKLQTDYLRKLKAWSSNSRDEVMSMWRKVEEYGQKLYSA</sequence>
<evidence type="ECO:0000256" key="1">
    <source>
        <dbReference type="ARBA" id="ARBA00004496"/>
    </source>
</evidence>
<evidence type="ECO:0000256" key="9">
    <source>
        <dbReference type="ARBA" id="ARBA00040505"/>
    </source>
</evidence>
<dbReference type="EMBL" id="LSMT01000405">
    <property type="protein sequence ID" value="PFX18530.1"/>
    <property type="molecule type" value="Genomic_DNA"/>
</dbReference>
<evidence type="ECO:0000256" key="5">
    <source>
        <dbReference type="ARBA" id="ARBA00022777"/>
    </source>
</evidence>
<dbReference type="GO" id="GO:0005737">
    <property type="term" value="C:cytoplasm"/>
    <property type="evidence" value="ECO:0007669"/>
    <property type="project" value="UniProtKB-SubCell"/>
</dbReference>